<dbReference type="InterPro" id="IPR010982">
    <property type="entry name" value="Lambda_DNA-bd_dom_sf"/>
</dbReference>
<proteinExistence type="predicted"/>
<dbReference type="EMBL" id="RPOH01000036">
    <property type="protein sequence ID" value="RPH27806.1"/>
    <property type="molecule type" value="Genomic_DNA"/>
</dbReference>
<dbReference type="AlphaFoldDB" id="A0A3N5E905"/>
<dbReference type="OrthoDB" id="9799384at2"/>
<name>A0A3N5E905_9ENTR</name>
<dbReference type="InterPro" id="IPR001387">
    <property type="entry name" value="Cro/C1-type_HTH"/>
</dbReference>
<dbReference type="SUPFAM" id="SSF47413">
    <property type="entry name" value="lambda repressor-like DNA-binding domains"/>
    <property type="match status" value="1"/>
</dbReference>
<sequence>MTLSIAFLTQEEFAQAVAVSPSLVQSWEQKHRRPSGPSLKLLLMFEHHSSLINVLLAL</sequence>
<protein>
    <submittedName>
        <fullName evidence="2">Helix-turn-helix domain-containing protein</fullName>
    </submittedName>
</protein>
<accession>A0A3N5E905</accession>
<keyword evidence="3" id="KW-1185">Reference proteome</keyword>
<dbReference type="Proteomes" id="UP000268615">
    <property type="component" value="Unassembled WGS sequence"/>
</dbReference>
<evidence type="ECO:0000259" key="1">
    <source>
        <dbReference type="PROSITE" id="PS50943"/>
    </source>
</evidence>
<dbReference type="RefSeq" id="WP_124024108.1">
    <property type="nucleotide sequence ID" value="NZ_RPOH01000036.1"/>
</dbReference>
<dbReference type="PROSITE" id="PS50943">
    <property type="entry name" value="HTH_CROC1"/>
    <property type="match status" value="1"/>
</dbReference>
<comment type="caution">
    <text evidence="2">The sequence shown here is derived from an EMBL/GenBank/DDBJ whole genome shotgun (WGS) entry which is preliminary data.</text>
</comment>
<dbReference type="Pfam" id="PF01381">
    <property type="entry name" value="HTH_3"/>
    <property type="match status" value="1"/>
</dbReference>
<dbReference type="GO" id="GO:0003677">
    <property type="term" value="F:DNA binding"/>
    <property type="evidence" value="ECO:0007669"/>
    <property type="project" value="InterPro"/>
</dbReference>
<organism evidence="2 3">
    <name type="scientific">Buttiauxella warmboldiae</name>
    <dbReference type="NCBI Taxonomy" id="82993"/>
    <lineage>
        <taxon>Bacteria</taxon>
        <taxon>Pseudomonadati</taxon>
        <taxon>Pseudomonadota</taxon>
        <taxon>Gammaproteobacteria</taxon>
        <taxon>Enterobacterales</taxon>
        <taxon>Enterobacteriaceae</taxon>
        <taxon>Buttiauxella</taxon>
    </lineage>
</organism>
<dbReference type="CDD" id="cd00093">
    <property type="entry name" value="HTH_XRE"/>
    <property type="match status" value="1"/>
</dbReference>
<dbReference type="Gene3D" id="1.10.260.40">
    <property type="entry name" value="lambda repressor-like DNA-binding domains"/>
    <property type="match status" value="1"/>
</dbReference>
<evidence type="ECO:0000313" key="3">
    <source>
        <dbReference type="Proteomes" id="UP000268615"/>
    </source>
</evidence>
<feature type="domain" description="HTH cro/C1-type" evidence="1">
    <location>
        <begin position="8"/>
        <end position="42"/>
    </location>
</feature>
<gene>
    <name evidence="2" type="ORF">EHN07_10590</name>
</gene>
<evidence type="ECO:0000313" key="2">
    <source>
        <dbReference type="EMBL" id="RPH27806.1"/>
    </source>
</evidence>
<reference evidence="2 3" key="1">
    <citation type="submission" date="2018-11" db="EMBL/GenBank/DDBJ databases">
        <title>Draft genome sequence of Buttiauxella warmboldiae CCUG 35512.</title>
        <authorList>
            <person name="Salva-Serra F."/>
            <person name="Marathe N."/>
            <person name="Moore E."/>
            <person name="Svensson L."/>
            <person name="Engstrom-Jakobsson H."/>
        </authorList>
    </citation>
    <scope>NUCLEOTIDE SEQUENCE [LARGE SCALE GENOMIC DNA]</scope>
    <source>
        <strain evidence="2 3">CCUG 35512</strain>
    </source>
</reference>